<gene>
    <name evidence="1" type="ORF">DPEC_G00276790</name>
</gene>
<dbReference type="Proteomes" id="UP001157502">
    <property type="component" value="Chromosome 25"/>
</dbReference>
<evidence type="ECO:0000313" key="2">
    <source>
        <dbReference type="Proteomes" id="UP001157502"/>
    </source>
</evidence>
<dbReference type="EMBL" id="CM055752">
    <property type="protein sequence ID" value="KAJ7992271.1"/>
    <property type="molecule type" value="Genomic_DNA"/>
</dbReference>
<organism evidence="1 2">
    <name type="scientific">Dallia pectoralis</name>
    <name type="common">Alaska blackfish</name>
    <dbReference type="NCBI Taxonomy" id="75939"/>
    <lineage>
        <taxon>Eukaryota</taxon>
        <taxon>Metazoa</taxon>
        <taxon>Chordata</taxon>
        <taxon>Craniata</taxon>
        <taxon>Vertebrata</taxon>
        <taxon>Euteleostomi</taxon>
        <taxon>Actinopterygii</taxon>
        <taxon>Neopterygii</taxon>
        <taxon>Teleostei</taxon>
        <taxon>Protacanthopterygii</taxon>
        <taxon>Esociformes</taxon>
        <taxon>Umbridae</taxon>
        <taxon>Dallia</taxon>
    </lineage>
</organism>
<comment type="caution">
    <text evidence="1">The sequence shown here is derived from an EMBL/GenBank/DDBJ whole genome shotgun (WGS) entry which is preliminary data.</text>
</comment>
<keyword evidence="2" id="KW-1185">Reference proteome</keyword>
<sequence>MEELLQNPLPEGVDPKRLEIYLSDHDFQNILDMKRDEYNSLPTWKQVSLKKSKGLY</sequence>
<protein>
    <submittedName>
        <fullName evidence="1">Uncharacterized protein</fullName>
    </submittedName>
</protein>
<accession>A0ACC2FLL5</accession>
<name>A0ACC2FLL5_DALPE</name>
<proteinExistence type="predicted"/>
<reference evidence="1" key="1">
    <citation type="submission" date="2021-05" db="EMBL/GenBank/DDBJ databases">
        <authorList>
            <person name="Pan Q."/>
            <person name="Jouanno E."/>
            <person name="Zahm M."/>
            <person name="Klopp C."/>
            <person name="Cabau C."/>
            <person name="Louis A."/>
            <person name="Berthelot C."/>
            <person name="Parey E."/>
            <person name="Roest Crollius H."/>
            <person name="Montfort J."/>
            <person name="Robinson-Rechavi M."/>
            <person name="Bouchez O."/>
            <person name="Lampietro C."/>
            <person name="Lopez Roques C."/>
            <person name="Donnadieu C."/>
            <person name="Postlethwait J."/>
            <person name="Bobe J."/>
            <person name="Dillon D."/>
            <person name="Chandos A."/>
            <person name="von Hippel F."/>
            <person name="Guiguen Y."/>
        </authorList>
    </citation>
    <scope>NUCLEOTIDE SEQUENCE</scope>
    <source>
        <strain evidence="1">YG-Jan2019</strain>
    </source>
</reference>
<evidence type="ECO:0000313" key="1">
    <source>
        <dbReference type="EMBL" id="KAJ7992271.1"/>
    </source>
</evidence>